<feature type="domain" description="Glycosyl transferase family 1" evidence="1">
    <location>
        <begin position="190"/>
        <end position="358"/>
    </location>
</feature>
<reference evidence="3 4" key="1">
    <citation type="submission" date="2022-03" db="EMBL/GenBank/DDBJ databases">
        <authorList>
            <person name="Koch H."/>
        </authorList>
    </citation>
    <scope>NUCLEOTIDE SEQUENCE [LARGE SCALE GENOMIC DNA]</scope>
    <source>
        <strain evidence="3 4">G1</strain>
    </source>
</reference>
<evidence type="ECO:0000313" key="4">
    <source>
        <dbReference type="Proteomes" id="UP001295463"/>
    </source>
</evidence>
<keyword evidence="3" id="KW-0808">Transferase</keyword>
<dbReference type="Proteomes" id="UP001295463">
    <property type="component" value="Chromosome"/>
</dbReference>
<dbReference type="InterPro" id="IPR050194">
    <property type="entry name" value="Glycosyltransferase_grp1"/>
</dbReference>
<proteinExistence type="predicted"/>
<dbReference type="RefSeq" id="WP_305731420.1">
    <property type="nucleotide sequence ID" value="NZ_OW150024.1"/>
</dbReference>
<dbReference type="EMBL" id="OW150024">
    <property type="protein sequence ID" value="CAH2030485.1"/>
    <property type="molecule type" value="Genomic_DNA"/>
</dbReference>
<dbReference type="GO" id="GO:0016740">
    <property type="term" value="F:transferase activity"/>
    <property type="evidence" value="ECO:0007669"/>
    <property type="project" value="UniProtKB-KW"/>
</dbReference>
<dbReference type="Pfam" id="PF13439">
    <property type="entry name" value="Glyco_transf_4"/>
    <property type="match status" value="1"/>
</dbReference>
<gene>
    <name evidence="3" type="ORF">GEAMG1_0673</name>
</gene>
<dbReference type="SUPFAM" id="SSF53756">
    <property type="entry name" value="UDP-Glycosyltransferase/glycogen phosphorylase"/>
    <property type="match status" value="1"/>
</dbReference>
<name>A0ABM9D7M0_9BACT</name>
<dbReference type="PANTHER" id="PTHR45947:SF14">
    <property type="entry name" value="SLL1723 PROTEIN"/>
    <property type="match status" value="1"/>
</dbReference>
<dbReference type="InterPro" id="IPR028098">
    <property type="entry name" value="Glyco_trans_4-like_N"/>
</dbReference>
<dbReference type="CDD" id="cd03801">
    <property type="entry name" value="GT4_PimA-like"/>
    <property type="match status" value="1"/>
</dbReference>
<organism evidence="3 4">
    <name type="scientific">Trichlorobacter ammonificans</name>
    <dbReference type="NCBI Taxonomy" id="2916410"/>
    <lineage>
        <taxon>Bacteria</taxon>
        <taxon>Pseudomonadati</taxon>
        <taxon>Thermodesulfobacteriota</taxon>
        <taxon>Desulfuromonadia</taxon>
        <taxon>Geobacterales</taxon>
        <taxon>Geobacteraceae</taxon>
        <taxon>Trichlorobacter</taxon>
    </lineage>
</organism>
<dbReference type="Gene3D" id="3.40.50.2000">
    <property type="entry name" value="Glycogen Phosphorylase B"/>
    <property type="match status" value="2"/>
</dbReference>
<evidence type="ECO:0000313" key="3">
    <source>
        <dbReference type="EMBL" id="CAH2030485.1"/>
    </source>
</evidence>
<dbReference type="InterPro" id="IPR001296">
    <property type="entry name" value="Glyco_trans_1"/>
</dbReference>
<dbReference type="Pfam" id="PF00534">
    <property type="entry name" value="Glycos_transf_1"/>
    <property type="match status" value="1"/>
</dbReference>
<evidence type="ECO:0000259" key="2">
    <source>
        <dbReference type="Pfam" id="PF13439"/>
    </source>
</evidence>
<dbReference type="PANTHER" id="PTHR45947">
    <property type="entry name" value="SULFOQUINOVOSYL TRANSFERASE SQD2"/>
    <property type="match status" value="1"/>
</dbReference>
<feature type="domain" description="Glycosyltransferase subfamily 4-like N-terminal" evidence="2">
    <location>
        <begin position="80"/>
        <end position="181"/>
    </location>
</feature>
<protein>
    <submittedName>
        <fullName evidence="3">Glycosyl transferase group 1</fullName>
    </submittedName>
</protein>
<keyword evidence="4" id="KW-1185">Reference proteome</keyword>
<accession>A0ABM9D7M0</accession>
<sequence length="391" mass="44575">MRVLHSFHTYLKTTENWCYNLIANLPDTECVIASKRFEKCNFYNPRFTYLEFPLRPAEPATGGWLEKRYNKFVRSMLRHWYPAYVGRHAGQVDLLHSHFSFVGWEYRKLARQLGVPHVVSFYGFDYEWLPHNEPKWVARYAAMFDEVDLFLCEGNHGMKILQTLGCPEHKLRTARLGVETGRIPFVRRRKSPGELKLVQVASLTPKKGHSFTVRAFLAALSSCPGMTLTLVGGDAEGLKAELLRIIPGELLNTHITFIDRIDFSELHAFMENYHVFIHPSCYSDDRDCEGGAPVVLLDAQATGMPVIATNHCDIPEEVIDGTTGLLSDEKDVASLAASIERFYFMGQEEFATFADNARSHVETQYDVTHNARLVRTIYDELVEHHAGRSTV</sequence>
<evidence type="ECO:0000259" key="1">
    <source>
        <dbReference type="Pfam" id="PF00534"/>
    </source>
</evidence>